<dbReference type="PANTHER" id="PTHR31113">
    <property type="entry name" value="UPF0496 PROTEIN 3-RELATED"/>
    <property type="match status" value="1"/>
</dbReference>
<evidence type="ECO:0000256" key="4">
    <source>
        <dbReference type="ARBA" id="ARBA00022989"/>
    </source>
</evidence>
<protein>
    <submittedName>
        <fullName evidence="7">Uncharacterized protein</fullName>
    </submittedName>
</protein>
<dbReference type="AlphaFoldDB" id="A0ABD0VUD8"/>
<feature type="transmembrane region" description="Helical" evidence="6">
    <location>
        <begin position="166"/>
        <end position="190"/>
    </location>
</feature>
<dbReference type="GO" id="GO:0016020">
    <property type="term" value="C:membrane"/>
    <property type="evidence" value="ECO:0007669"/>
    <property type="project" value="UniProtKB-SubCell"/>
</dbReference>
<comment type="similarity">
    <text evidence="2">Belongs to the UPF0496 family.</text>
</comment>
<comment type="subcellular location">
    <subcellularLocation>
        <location evidence="1">Membrane</location>
    </subcellularLocation>
</comment>
<evidence type="ECO:0000313" key="7">
    <source>
        <dbReference type="EMBL" id="KAL0926038.1"/>
    </source>
</evidence>
<organism evidence="7 8">
    <name type="scientific">Dendrobium thyrsiflorum</name>
    <name type="common">Pinecone-like raceme dendrobium</name>
    <name type="synonym">Orchid</name>
    <dbReference type="NCBI Taxonomy" id="117978"/>
    <lineage>
        <taxon>Eukaryota</taxon>
        <taxon>Viridiplantae</taxon>
        <taxon>Streptophyta</taxon>
        <taxon>Embryophyta</taxon>
        <taxon>Tracheophyta</taxon>
        <taxon>Spermatophyta</taxon>
        <taxon>Magnoliopsida</taxon>
        <taxon>Liliopsida</taxon>
        <taxon>Asparagales</taxon>
        <taxon>Orchidaceae</taxon>
        <taxon>Epidendroideae</taxon>
        <taxon>Malaxideae</taxon>
        <taxon>Dendrobiinae</taxon>
        <taxon>Dendrobium</taxon>
    </lineage>
</organism>
<name>A0ABD0VUD8_DENTH</name>
<keyword evidence="8" id="KW-1185">Reference proteome</keyword>
<dbReference type="EMBL" id="JANQDX010000004">
    <property type="protein sequence ID" value="KAL0926038.1"/>
    <property type="molecule type" value="Genomic_DNA"/>
</dbReference>
<reference evidence="7 8" key="1">
    <citation type="journal article" date="2024" name="Plant Biotechnol. J.">
        <title>Dendrobium thyrsiflorum genome and its molecular insights into genes involved in important horticultural traits.</title>
        <authorList>
            <person name="Chen B."/>
            <person name="Wang J.Y."/>
            <person name="Zheng P.J."/>
            <person name="Li K.L."/>
            <person name="Liang Y.M."/>
            <person name="Chen X.F."/>
            <person name="Zhang C."/>
            <person name="Zhao X."/>
            <person name="He X."/>
            <person name="Zhang G.Q."/>
            <person name="Liu Z.J."/>
            <person name="Xu Q."/>
        </authorList>
    </citation>
    <scope>NUCLEOTIDE SEQUENCE [LARGE SCALE GENOMIC DNA]</scope>
    <source>
        <strain evidence="7">GZMU011</strain>
    </source>
</reference>
<dbReference type="PANTHER" id="PTHR31113:SF3">
    <property type="entry name" value="UPF0496 PROTEIN 1"/>
    <property type="match status" value="1"/>
</dbReference>
<dbReference type="InterPro" id="IPR007749">
    <property type="entry name" value="DUF677"/>
</dbReference>
<proteinExistence type="inferred from homology"/>
<keyword evidence="5 6" id="KW-0472">Membrane</keyword>
<evidence type="ECO:0000256" key="5">
    <source>
        <dbReference type="ARBA" id="ARBA00023136"/>
    </source>
</evidence>
<keyword evidence="3 6" id="KW-0812">Transmembrane</keyword>
<keyword evidence="4 6" id="KW-1133">Transmembrane helix</keyword>
<evidence type="ECO:0000313" key="8">
    <source>
        <dbReference type="Proteomes" id="UP001552299"/>
    </source>
</evidence>
<sequence>MDSHSSKMPAKASIPLCSHIRVESQKQLTACLLEKNKEVVRVILGSKEEIRKNHELLVLVKDYFDKGLHTLDFCIALDKRFENGKNAQLFLQHALLHLEEVDPALKYEKIQDDLNRFKESVDLFTKEFLDIFQLVHQHQISKLETLLLKKKRLDKKLKLVKTCGKLFSVIFASASAVLLIFSVVSVTVGALPIPQAILAVCSSMRALFCFMWNNCREAIEQEKMIINALKDGTCASINEMDEFQAMMNTLEDQIGYLLEKAEFNFSDEEAVRSVMEEIGKKMELFMKNIEDLVARTDQCRRDIERPRTVLYDPIDAEAEK</sequence>
<evidence type="ECO:0000256" key="2">
    <source>
        <dbReference type="ARBA" id="ARBA00009074"/>
    </source>
</evidence>
<evidence type="ECO:0000256" key="3">
    <source>
        <dbReference type="ARBA" id="ARBA00022692"/>
    </source>
</evidence>
<accession>A0ABD0VUD8</accession>
<evidence type="ECO:0000256" key="6">
    <source>
        <dbReference type="SAM" id="Phobius"/>
    </source>
</evidence>
<evidence type="ECO:0000256" key="1">
    <source>
        <dbReference type="ARBA" id="ARBA00004370"/>
    </source>
</evidence>
<dbReference type="Proteomes" id="UP001552299">
    <property type="component" value="Unassembled WGS sequence"/>
</dbReference>
<dbReference type="Pfam" id="PF05055">
    <property type="entry name" value="DUF677"/>
    <property type="match status" value="1"/>
</dbReference>
<gene>
    <name evidence="7" type="ORF">M5K25_004419</name>
</gene>
<comment type="caution">
    <text evidence="7">The sequence shown here is derived from an EMBL/GenBank/DDBJ whole genome shotgun (WGS) entry which is preliminary data.</text>
</comment>